<evidence type="ECO:0000256" key="2">
    <source>
        <dbReference type="SAM" id="MobiDB-lite"/>
    </source>
</evidence>
<dbReference type="EMBL" id="GBHO01002491">
    <property type="protein sequence ID" value="JAG41113.1"/>
    <property type="molecule type" value="Transcribed_RNA"/>
</dbReference>
<dbReference type="CDD" id="cd23024">
    <property type="entry name" value="zf-HIT_ZNHIT2-3"/>
    <property type="match status" value="1"/>
</dbReference>
<sequence length="358" mass="40874">MDDDPDNALCQLCKDEIFKYVCPRCNIPYCSVRCYQSQAHSDCSEEFYKENIQEWLKAEGPDSESKKTMMEMLKKFENQNLDEDDLETDNDSDDEGSLTDRLAEVDLDDPDEVWDRLLPEERQEFLEMLKNGDVTKLIPEWEPWWEKRYHVPKVRFLDDPIEPEYVGVCPNIVSVPDFSVLTKIEPSPQVYFNVVNVLASFAVTARYLNGDFDAMPVEAAATVMFVSKNLSNHEVFGDFDTAIESVSQSVIECSWVSLDVDSKRSDLLAQDVKNILAGPNEEHPLFYAKAALSCLISLMRSAKKFSKKPVKGAFSAQFPEHASEAVPHPSKDVLTKCSKKLEYYLSWAEVHLLKYCAK</sequence>
<accession>A0A0A9ZCR7</accession>
<feature type="domain" description="HIT-type" evidence="3">
    <location>
        <begin position="10"/>
        <end position="43"/>
    </location>
</feature>
<feature type="region of interest" description="Disordered" evidence="2">
    <location>
        <begin position="78"/>
        <end position="103"/>
    </location>
</feature>
<reference evidence="4" key="2">
    <citation type="submission" date="2014-07" db="EMBL/GenBank/DDBJ databases">
        <authorList>
            <person name="Hull J."/>
        </authorList>
    </citation>
    <scope>NUCLEOTIDE SEQUENCE</scope>
</reference>
<reference evidence="4" key="1">
    <citation type="journal article" date="2014" name="PLoS ONE">
        <title>Transcriptome-Based Identification of ABC Transporters in the Western Tarnished Plant Bug Lygus hesperus.</title>
        <authorList>
            <person name="Hull J.J."/>
            <person name="Chaney K."/>
            <person name="Geib S.M."/>
            <person name="Fabrick J.A."/>
            <person name="Brent C.S."/>
            <person name="Walsh D."/>
            <person name="Lavine L.C."/>
        </authorList>
    </citation>
    <scope>NUCLEOTIDE SEQUENCE</scope>
</reference>
<dbReference type="AlphaFoldDB" id="A0A0A9ZCR7"/>
<feature type="compositionally biased region" description="Acidic residues" evidence="2">
    <location>
        <begin position="80"/>
        <end position="97"/>
    </location>
</feature>
<protein>
    <submittedName>
        <fullName evidence="4">Zinc finger HIT domain-containing protein 2</fullName>
    </submittedName>
</protein>
<dbReference type="InterPro" id="IPR007529">
    <property type="entry name" value="Znf_HIT"/>
</dbReference>
<keyword evidence="1" id="KW-0479">Metal-binding</keyword>
<dbReference type="Pfam" id="PF04438">
    <property type="entry name" value="zf-HIT"/>
    <property type="match status" value="1"/>
</dbReference>
<name>A0A0A9ZCR7_LYGHE</name>
<dbReference type="PANTHER" id="PTHR15555:SF0">
    <property type="entry name" value="ZINC FINGER HIT DOMAIN-CONTAINING PROTEIN 2"/>
    <property type="match status" value="1"/>
</dbReference>
<dbReference type="PROSITE" id="PS51083">
    <property type="entry name" value="ZF_HIT"/>
    <property type="match status" value="1"/>
</dbReference>
<evidence type="ECO:0000313" key="5">
    <source>
        <dbReference type="EMBL" id="JAQ05882.1"/>
    </source>
</evidence>
<evidence type="ECO:0000259" key="3">
    <source>
        <dbReference type="PROSITE" id="PS51083"/>
    </source>
</evidence>
<dbReference type="Gene3D" id="3.30.60.190">
    <property type="match status" value="1"/>
</dbReference>
<proteinExistence type="predicted"/>
<dbReference type="EMBL" id="GDHC01012747">
    <property type="protein sequence ID" value="JAQ05882.1"/>
    <property type="molecule type" value="Transcribed_RNA"/>
</dbReference>
<evidence type="ECO:0000256" key="1">
    <source>
        <dbReference type="PROSITE-ProRule" id="PRU00453"/>
    </source>
</evidence>
<evidence type="ECO:0000313" key="4">
    <source>
        <dbReference type="EMBL" id="JAG41113.1"/>
    </source>
</evidence>
<dbReference type="PANTHER" id="PTHR15555">
    <property type="entry name" value="ZINC FINGER HIT DOMAIN CONTAINING PROTEIN 2 PROTEIN FON -RELATED"/>
    <property type="match status" value="1"/>
</dbReference>
<organism evidence="4">
    <name type="scientific">Lygus hesperus</name>
    <name type="common">Western plant bug</name>
    <dbReference type="NCBI Taxonomy" id="30085"/>
    <lineage>
        <taxon>Eukaryota</taxon>
        <taxon>Metazoa</taxon>
        <taxon>Ecdysozoa</taxon>
        <taxon>Arthropoda</taxon>
        <taxon>Hexapoda</taxon>
        <taxon>Insecta</taxon>
        <taxon>Pterygota</taxon>
        <taxon>Neoptera</taxon>
        <taxon>Paraneoptera</taxon>
        <taxon>Hemiptera</taxon>
        <taxon>Heteroptera</taxon>
        <taxon>Panheteroptera</taxon>
        <taxon>Cimicomorpha</taxon>
        <taxon>Miridae</taxon>
        <taxon>Mirini</taxon>
        <taxon>Lygus</taxon>
    </lineage>
</organism>
<dbReference type="SUPFAM" id="SSF144232">
    <property type="entry name" value="HIT/MYND zinc finger-like"/>
    <property type="match status" value="1"/>
</dbReference>
<gene>
    <name evidence="4" type="primary">ZNHIT2</name>
    <name evidence="4" type="ORF">CM83_49487</name>
    <name evidence="5" type="ORF">g.49497</name>
</gene>
<keyword evidence="1" id="KW-0862">Zinc</keyword>
<reference evidence="5" key="3">
    <citation type="journal article" date="2016" name="Gigascience">
        <title>De novo construction of an expanded transcriptome assembly for the western tarnished plant bug, Lygus hesperus.</title>
        <authorList>
            <person name="Tassone E.E."/>
            <person name="Geib S.M."/>
            <person name="Hall B."/>
            <person name="Fabrick J.A."/>
            <person name="Brent C.S."/>
            <person name="Hull J.J."/>
        </authorList>
    </citation>
    <scope>NUCLEOTIDE SEQUENCE</scope>
</reference>
<dbReference type="GO" id="GO:0008270">
    <property type="term" value="F:zinc ion binding"/>
    <property type="evidence" value="ECO:0007669"/>
    <property type="project" value="UniProtKB-UniRule"/>
</dbReference>
<keyword evidence="1" id="KW-0863">Zinc-finger</keyword>
<dbReference type="InterPro" id="IPR039646">
    <property type="entry name" value="ZNHIT2"/>
</dbReference>